<name>A0A3P3XQ73_9SPIR</name>
<protein>
    <submittedName>
        <fullName evidence="1">Uncharacterized protein</fullName>
    </submittedName>
</protein>
<evidence type="ECO:0000313" key="1">
    <source>
        <dbReference type="EMBL" id="SLM18438.1"/>
    </source>
</evidence>
<dbReference type="EMBL" id="FWDO01000004">
    <property type="protein sequence ID" value="SLM18438.1"/>
    <property type="molecule type" value="Genomic_DNA"/>
</dbReference>
<organism evidence="1">
    <name type="scientific">uncultured spirochete</name>
    <dbReference type="NCBI Taxonomy" id="156406"/>
    <lineage>
        <taxon>Bacteria</taxon>
        <taxon>Pseudomonadati</taxon>
        <taxon>Spirochaetota</taxon>
        <taxon>Spirochaetia</taxon>
        <taxon>Spirochaetales</taxon>
        <taxon>environmental samples</taxon>
    </lineage>
</organism>
<gene>
    <name evidence="1" type="ORF">SPIRO4BDMA_41010</name>
</gene>
<reference evidence="1" key="1">
    <citation type="submission" date="2017-02" db="EMBL/GenBank/DDBJ databases">
        <authorList>
            <person name="Regsiter A."/>
            <person name="William W."/>
        </authorList>
    </citation>
    <scope>NUCLEOTIDE SEQUENCE</scope>
    <source>
        <strain evidence="1">BdmA 4</strain>
    </source>
</reference>
<proteinExistence type="predicted"/>
<accession>A0A3P3XQ73</accession>
<dbReference type="AlphaFoldDB" id="A0A3P3XQ73"/>
<sequence>MNQTLIHNLSIIVEDACKSDANVFGYGIWSNHIRPMIPVARRLADEYQADAMVHIQEIGIK</sequence>